<evidence type="ECO:0000256" key="1">
    <source>
        <dbReference type="SAM" id="MobiDB-lite"/>
    </source>
</evidence>
<evidence type="ECO:0000313" key="4">
    <source>
        <dbReference type="Proteomes" id="UP000245992"/>
    </source>
</evidence>
<accession>A0A2T7TA74</accession>
<keyword evidence="4" id="KW-1185">Reference proteome</keyword>
<feature type="region of interest" description="Disordered" evidence="1">
    <location>
        <begin position="16"/>
        <end position="83"/>
    </location>
</feature>
<proteinExistence type="predicted"/>
<dbReference type="AlphaFoldDB" id="A0A2T7TA74"/>
<feature type="compositionally biased region" description="Low complexity" evidence="1">
    <location>
        <begin position="53"/>
        <end position="72"/>
    </location>
</feature>
<dbReference type="STRING" id="1440053.GCA_000718095_03978"/>
<feature type="chain" id="PRO_5038413571" description="PknH-like extracellular domain-containing protein" evidence="2">
    <location>
        <begin position="20"/>
        <end position="270"/>
    </location>
</feature>
<dbReference type="EMBL" id="AZSP01000123">
    <property type="protein sequence ID" value="PVE12053.1"/>
    <property type="molecule type" value="Genomic_DNA"/>
</dbReference>
<feature type="compositionally biased region" description="Pro residues" evidence="1">
    <location>
        <begin position="35"/>
        <end position="52"/>
    </location>
</feature>
<protein>
    <recommendedName>
        <fullName evidence="5">PknH-like extracellular domain-containing protein</fullName>
    </recommendedName>
</protein>
<gene>
    <name evidence="3" type="ORF">Y717_06475</name>
</gene>
<reference evidence="3 4" key="1">
    <citation type="submission" date="2013-12" db="EMBL/GenBank/DDBJ databases">
        <title>Annotated genome of Streptomyces scopuliridis.</title>
        <authorList>
            <person name="Olson J.B."/>
        </authorList>
    </citation>
    <scope>NUCLEOTIDE SEQUENCE [LARGE SCALE GENOMIC DNA]</scope>
    <source>
        <strain evidence="3 4">RB72</strain>
    </source>
</reference>
<dbReference type="Proteomes" id="UP000245992">
    <property type="component" value="Unassembled WGS sequence"/>
</dbReference>
<feature type="region of interest" description="Disordered" evidence="1">
    <location>
        <begin position="100"/>
        <end position="122"/>
    </location>
</feature>
<evidence type="ECO:0008006" key="5">
    <source>
        <dbReference type="Google" id="ProtNLM"/>
    </source>
</evidence>
<evidence type="ECO:0000256" key="2">
    <source>
        <dbReference type="SAM" id="SignalP"/>
    </source>
</evidence>
<sequence length="270" mass="26797">MALSAVTAALALGLMGACGGGEHSDAKEAGSEAPATPPPATPPPATPPPATSPPAASSATPSPAAPSLAATPRPDLTGIGASDGKVLTQGELDRAVLADGDVSGFTSGPMDAPPPGGETADRSECLPLTAVLNGKPEPLGKAVAYRQLVGPENDRPAVSEFLTTHGVRDASTLFNRLRAAVTACADGFTASGGDGPSKYTGVKPLSPVKAGDDALAYQLTGDFEGDPVPLVFHLVRVGGTVATFYTANFENGATPQLPPALLAAQAAKLT</sequence>
<organism evidence="3 4">
    <name type="scientific">Streptomyces scopuliridis RB72</name>
    <dbReference type="NCBI Taxonomy" id="1440053"/>
    <lineage>
        <taxon>Bacteria</taxon>
        <taxon>Bacillati</taxon>
        <taxon>Actinomycetota</taxon>
        <taxon>Actinomycetes</taxon>
        <taxon>Kitasatosporales</taxon>
        <taxon>Streptomycetaceae</taxon>
        <taxon>Streptomyces</taxon>
    </lineage>
</organism>
<name>A0A2T7TA74_9ACTN</name>
<keyword evidence="2" id="KW-0732">Signal</keyword>
<evidence type="ECO:0000313" key="3">
    <source>
        <dbReference type="EMBL" id="PVE12053.1"/>
    </source>
</evidence>
<comment type="caution">
    <text evidence="3">The sequence shown here is derived from an EMBL/GenBank/DDBJ whole genome shotgun (WGS) entry which is preliminary data.</text>
</comment>
<feature type="signal peptide" evidence="2">
    <location>
        <begin position="1"/>
        <end position="19"/>
    </location>
</feature>